<dbReference type="OrthoDB" id="2422614at2759"/>
<organism evidence="2 3">
    <name type="scientific">Funneliformis geosporum</name>
    <dbReference type="NCBI Taxonomy" id="1117311"/>
    <lineage>
        <taxon>Eukaryota</taxon>
        <taxon>Fungi</taxon>
        <taxon>Fungi incertae sedis</taxon>
        <taxon>Mucoromycota</taxon>
        <taxon>Glomeromycotina</taxon>
        <taxon>Glomeromycetes</taxon>
        <taxon>Glomerales</taxon>
        <taxon>Glomeraceae</taxon>
        <taxon>Funneliformis</taxon>
    </lineage>
</organism>
<protein>
    <submittedName>
        <fullName evidence="2">6308_t:CDS:1</fullName>
    </submittedName>
</protein>
<evidence type="ECO:0000313" key="3">
    <source>
        <dbReference type="Proteomes" id="UP001153678"/>
    </source>
</evidence>
<dbReference type="AlphaFoldDB" id="A0A9W4SDR9"/>
<accession>A0A9W4SDR9</accession>
<feature type="compositionally biased region" description="Basic residues" evidence="1">
    <location>
        <begin position="55"/>
        <end position="65"/>
    </location>
</feature>
<sequence>MVIELKCQTEWVTFVQNITLVNFKGLTSEELLLSGHLVENDSIQSQTYKESLKTTNKRNSPKRQRFATPDTDVSAKSSEAGELAEDLLLIVMVFVVRYNRMCSATNQIETQTLDGNSTIDLQSVSHSS</sequence>
<evidence type="ECO:0000256" key="1">
    <source>
        <dbReference type="SAM" id="MobiDB-lite"/>
    </source>
</evidence>
<name>A0A9W4SDR9_9GLOM</name>
<gene>
    <name evidence="2" type="ORF">FWILDA_LOCUS2190</name>
</gene>
<dbReference type="Proteomes" id="UP001153678">
    <property type="component" value="Unassembled WGS sequence"/>
</dbReference>
<keyword evidence="3" id="KW-1185">Reference proteome</keyword>
<reference evidence="2" key="1">
    <citation type="submission" date="2022-08" db="EMBL/GenBank/DDBJ databases">
        <authorList>
            <person name="Kallberg Y."/>
            <person name="Tangrot J."/>
            <person name="Rosling A."/>
        </authorList>
    </citation>
    <scope>NUCLEOTIDE SEQUENCE</scope>
    <source>
        <strain evidence="2">Wild A</strain>
    </source>
</reference>
<feature type="region of interest" description="Disordered" evidence="1">
    <location>
        <begin position="48"/>
        <end position="79"/>
    </location>
</feature>
<proteinExistence type="predicted"/>
<dbReference type="EMBL" id="CAMKVN010000242">
    <property type="protein sequence ID" value="CAI2165678.1"/>
    <property type="molecule type" value="Genomic_DNA"/>
</dbReference>
<evidence type="ECO:0000313" key="2">
    <source>
        <dbReference type="EMBL" id="CAI2165678.1"/>
    </source>
</evidence>
<comment type="caution">
    <text evidence="2">The sequence shown here is derived from an EMBL/GenBank/DDBJ whole genome shotgun (WGS) entry which is preliminary data.</text>
</comment>